<comment type="function">
    <text evidence="9">Binds specifically to the 3'-terminal U-tract of U6 snRNA.</text>
</comment>
<dbReference type="Pfam" id="PF01423">
    <property type="entry name" value="LSM"/>
    <property type="match status" value="1"/>
</dbReference>
<organism evidence="12 13">
    <name type="scientific">Solanum pinnatisectum</name>
    <name type="common">tansyleaf nightshade</name>
    <dbReference type="NCBI Taxonomy" id="50273"/>
    <lineage>
        <taxon>Eukaryota</taxon>
        <taxon>Viridiplantae</taxon>
        <taxon>Streptophyta</taxon>
        <taxon>Embryophyta</taxon>
        <taxon>Tracheophyta</taxon>
        <taxon>Spermatophyta</taxon>
        <taxon>Magnoliopsida</taxon>
        <taxon>eudicotyledons</taxon>
        <taxon>Gunneridae</taxon>
        <taxon>Pentapetalae</taxon>
        <taxon>asterids</taxon>
        <taxon>lamiids</taxon>
        <taxon>Solanales</taxon>
        <taxon>Solanaceae</taxon>
        <taxon>Solanoideae</taxon>
        <taxon>Solaneae</taxon>
        <taxon>Solanum</taxon>
    </lineage>
</organism>
<keyword evidence="13" id="KW-1185">Reference proteome</keyword>
<evidence type="ECO:0000256" key="10">
    <source>
        <dbReference type="SAM" id="Phobius"/>
    </source>
</evidence>
<dbReference type="InterPro" id="IPR001163">
    <property type="entry name" value="Sm_dom_euk/arc"/>
</dbReference>
<evidence type="ECO:0000313" key="12">
    <source>
        <dbReference type="EMBL" id="KAK4739298.1"/>
    </source>
</evidence>
<dbReference type="PANTHER" id="PTHR23338">
    <property type="entry name" value="SMALL NUCLEAR RIBONUCLEOPROTEIN SM"/>
    <property type="match status" value="1"/>
</dbReference>
<evidence type="ECO:0000256" key="5">
    <source>
        <dbReference type="ARBA" id="ARBA00022884"/>
    </source>
</evidence>
<evidence type="ECO:0000256" key="2">
    <source>
        <dbReference type="ARBA" id="ARBA00006850"/>
    </source>
</evidence>
<dbReference type="GO" id="GO:0000398">
    <property type="term" value="P:mRNA splicing, via spliceosome"/>
    <property type="evidence" value="ECO:0007669"/>
    <property type="project" value="InterPro"/>
</dbReference>
<comment type="similarity">
    <text evidence="2 9">Belongs to the snRNP Sm proteins family.</text>
</comment>
<evidence type="ECO:0000256" key="1">
    <source>
        <dbReference type="ARBA" id="ARBA00004123"/>
    </source>
</evidence>
<sequence length="174" mass="20409">METYNGHLVNCDTWMNIPLREVICTSKDGDRFWRMPECYIRGNTIKYLRVPDEVDILNLKYLFLPLEWIGMNAMLVYVMAAGGIFAGFINGWYYEDPHSTLIYWIKKHIFIGVWHSTRVGTLLYVIFVLGYCCWPTSLIKHILEALVLMKFASFACLLYKIRCSIVLETRKSFI</sequence>
<evidence type="ECO:0000259" key="11">
    <source>
        <dbReference type="PROSITE" id="PS52002"/>
    </source>
</evidence>
<keyword evidence="10" id="KW-1133">Transmembrane helix</keyword>
<dbReference type="InterPro" id="IPR027141">
    <property type="entry name" value="LSm4/Sm_D1/D3"/>
</dbReference>
<keyword evidence="8 9" id="KW-0687">Ribonucleoprotein</keyword>
<keyword evidence="6 9" id="KW-0508">mRNA splicing</keyword>
<keyword evidence="3 9" id="KW-0507">mRNA processing</keyword>
<accession>A0AAV9MMR8</accession>
<comment type="caution">
    <text evidence="12">The sequence shown here is derived from an EMBL/GenBank/DDBJ whole genome shotgun (WGS) entry which is preliminary data.</text>
</comment>
<feature type="domain" description="Sm" evidence="11">
    <location>
        <begin position="1"/>
        <end position="54"/>
    </location>
</feature>
<evidence type="ECO:0000256" key="3">
    <source>
        <dbReference type="ARBA" id="ARBA00022664"/>
    </source>
</evidence>
<dbReference type="PROSITE" id="PS52002">
    <property type="entry name" value="SM"/>
    <property type="match status" value="1"/>
</dbReference>
<keyword evidence="10" id="KW-0812">Transmembrane</keyword>
<evidence type="ECO:0000256" key="7">
    <source>
        <dbReference type="ARBA" id="ARBA00023242"/>
    </source>
</evidence>
<feature type="transmembrane region" description="Helical" evidence="10">
    <location>
        <begin position="109"/>
        <end position="130"/>
    </location>
</feature>
<dbReference type="EMBL" id="JAWPEI010000001">
    <property type="protein sequence ID" value="KAK4739298.1"/>
    <property type="molecule type" value="Genomic_DNA"/>
</dbReference>
<name>A0AAV9MMR8_9SOLN</name>
<keyword evidence="10" id="KW-0472">Membrane</keyword>
<keyword evidence="5 9" id="KW-0694">RNA-binding</keyword>
<dbReference type="CDD" id="cd01723">
    <property type="entry name" value="LSm4"/>
    <property type="match status" value="1"/>
</dbReference>
<dbReference type="GO" id="GO:0005681">
    <property type="term" value="C:spliceosomal complex"/>
    <property type="evidence" value="ECO:0007669"/>
    <property type="project" value="UniProtKB-UniRule"/>
</dbReference>
<evidence type="ECO:0000256" key="9">
    <source>
        <dbReference type="RuleBase" id="RU365049"/>
    </source>
</evidence>
<protein>
    <recommendedName>
        <fullName evidence="9">U6 snRNA-associated Sm-like protein LSm4</fullName>
    </recommendedName>
</protein>
<gene>
    <name evidence="9" type="primary">LSM4</name>
    <name evidence="12" type="ORF">R3W88_002995</name>
</gene>
<dbReference type="SUPFAM" id="SSF50182">
    <property type="entry name" value="Sm-like ribonucleoproteins"/>
    <property type="match status" value="1"/>
</dbReference>
<comment type="subunit">
    <text evidence="9">LSm subunits form a heteromer with a doughnut shape.</text>
</comment>
<reference evidence="12 13" key="1">
    <citation type="submission" date="2023-10" db="EMBL/GenBank/DDBJ databases">
        <title>Genome-Wide Identification Analysis in wild type Solanum Pinnatisectum Reveals Some Genes Defensing Phytophthora Infestans.</title>
        <authorList>
            <person name="Sun C."/>
        </authorList>
    </citation>
    <scope>NUCLEOTIDE SEQUENCE [LARGE SCALE GENOMIC DNA]</scope>
    <source>
        <strain evidence="12">LQN</strain>
        <tissue evidence="12">Leaf</tissue>
    </source>
</reference>
<evidence type="ECO:0000256" key="8">
    <source>
        <dbReference type="ARBA" id="ARBA00023274"/>
    </source>
</evidence>
<keyword evidence="4 9" id="KW-0747">Spliceosome</keyword>
<dbReference type="AlphaFoldDB" id="A0AAV9MMR8"/>
<dbReference type="InterPro" id="IPR010920">
    <property type="entry name" value="LSM_dom_sf"/>
</dbReference>
<dbReference type="Gene3D" id="2.30.30.100">
    <property type="match status" value="1"/>
</dbReference>
<keyword evidence="7 9" id="KW-0539">Nucleus</keyword>
<proteinExistence type="inferred from homology"/>
<evidence type="ECO:0000256" key="4">
    <source>
        <dbReference type="ARBA" id="ARBA00022728"/>
    </source>
</evidence>
<dbReference type="InterPro" id="IPR047575">
    <property type="entry name" value="Sm"/>
</dbReference>
<dbReference type="Proteomes" id="UP001311915">
    <property type="component" value="Unassembled WGS sequence"/>
</dbReference>
<feature type="transmembrane region" description="Helical" evidence="10">
    <location>
        <begin position="68"/>
        <end position="89"/>
    </location>
</feature>
<dbReference type="GO" id="GO:0000956">
    <property type="term" value="P:nuclear-transcribed mRNA catabolic process"/>
    <property type="evidence" value="ECO:0007669"/>
    <property type="project" value="UniProtKB-UniRule"/>
</dbReference>
<dbReference type="InterPro" id="IPR034101">
    <property type="entry name" value="Lsm4"/>
</dbReference>
<evidence type="ECO:0000256" key="6">
    <source>
        <dbReference type="ARBA" id="ARBA00023187"/>
    </source>
</evidence>
<feature type="transmembrane region" description="Helical" evidence="10">
    <location>
        <begin position="142"/>
        <end position="161"/>
    </location>
</feature>
<comment type="subcellular location">
    <subcellularLocation>
        <location evidence="1 9">Nucleus</location>
    </subcellularLocation>
</comment>
<evidence type="ECO:0000313" key="13">
    <source>
        <dbReference type="Proteomes" id="UP001311915"/>
    </source>
</evidence>
<dbReference type="GO" id="GO:0003723">
    <property type="term" value="F:RNA binding"/>
    <property type="evidence" value="ECO:0007669"/>
    <property type="project" value="UniProtKB-KW"/>
</dbReference>